<keyword evidence="1" id="KW-0998">Cell outer membrane</keyword>
<comment type="caution">
    <text evidence="3">The sequence shown here is derived from an EMBL/GenBank/DDBJ whole genome shotgun (WGS) entry which is preliminary data.</text>
</comment>
<evidence type="ECO:0000256" key="2">
    <source>
        <dbReference type="SAM" id="MobiDB-lite"/>
    </source>
</evidence>
<keyword evidence="4" id="KW-1185">Reference proteome</keyword>
<dbReference type="RefSeq" id="WP_245633427.1">
    <property type="nucleotide sequence ID" value="NZ_BCNT01000016.1"/>
</dbReference>
<feature type="compositionally biased region" description="Polar residues" evidence="2">
    <location>
        <begin position="10"/>
        <end position="20"/>
    </location>
</feature>
<gene>
    <name evidence="3" type="ORF">ACFSW6_09000</name>
</gene>
<keyword evidence="1" id="KW-0472">Membrane</keyword>
<comment type="subcellular location">
    <subcellularLocation>
        <location evidence="1">Cell outer membrane</location>
        <topology evidence="1">Multi-pass membrane protein</topology>
    </subcellularLocation>
</comment>
<comment type="similarity">
    <text evidence="1">Belongs to the PagL family.</text>
</comment>
<proteinExistence type="inferred from homology"/>
<comment type="subunit">
    <text evidence="1">Homodimer.</text>
</comment>
<dbReference type="SUPFAM" id="SSF56925">
    <property type="entry name" value="OMPA-like"/>
    <property type="match status" value="1"/>
</dbReference>
<name>A0ABW5UMV3_9BURK</name>
<comment type="catalytic activity">
    <reaction evidence="1">
        <text>a 3-(acyloxy)acyl derivative of bacterial toxin + H2O = a 3-hydroxyacyl derivative of bacterial toxin + a fatty acid + H(+)</text>
        <dbReference type="Rhea" id="RHEA:12032"/>
        <dbReference type="ChEBI" id="CHEBI:15377"/>
        <dbReference type="ChEBI" id="CHEBI:15378"/>
        <dbReference type="ChEBI" id="CHEBI:28868"/>
        <dbReference type="ChEBI" id="CHEBI:136853"/>
        <dbReference type="ChEBI" id="CHEBI:140675"/>
        <dbReference type="EC" id="3.1.1.77"/>
    </reaction>
</comment>
<sequence length="213" mass="23409">MENRHGLPEQASSSNPVNTNKENLMVATTSPHLRRLAAAALLLAATAAHADSDRSLGLYAEGGIAPHGQGDTYSLALGVLVPWAPVEALRNGPWSFHWDLYASDWNAPLQTGGRRNYAQIGGIATFRYRFGASSSPWFAEAGLGGTMMHRVYHTSTHDFSTAFQFTEVLGLGYSFGAQREHELSLRLQHFSNAGIKEPNPGENFVRLRYAYRF</sequence>
<accession>A0ABW5UMV3</accession>
<evidence type="ECO:0000313" key="3">
    <source>
        <dbReference type="EMBL" id="MFD2754224.1"/>
    </source>
</evidence>
<feature type="region of interest" description="Disordered" evidence="2">
    <location>
        <begin position="1"/>
        <end position="20"/>
    </location>
</feature>
<dbReference type="InterPro" id="IPR018550">
    <property type="entry name" value="Lipid-A_deacylase-rel"/>
</dbReference>
<organism evidence="3 4">
    <name type="scientific">Comamonas terrae</name>
    <dbReference type="NCBI Taxonomy" id="673548"/>
    <lineage>
        <taxon>Bacteria</taxon>
        <taxon>Pseudomonadati</taxon>
        <taxon>Pseudomonadota</taxon>
        <taxon>Betaproteobacteria</taxon>
        <taxon>Burkholderiales</taxon>
        <taxon>Comamonadaceae</taxon>
        <taxon>Comamonas</taxon>
    </lineage>
</organism>
<comment type="function">
    <text evidence="1">Has lipid A 3-O-deacylase activity. Hydrolyzes the ester bond at the 3 position of lipid A, a bioactive component of lipopolysaccharide (LPS), thereby releasing the primary fatty acyl moiety.</text>
</comment>
<dbReference type="GO" id="GO:0016787">
    <property type="term" value="F:hydrolase activity"/>
    <property type="evidence" value="ECO:0007669"/>
    <property type="project" value="UniProtKB-KW"/>
</dbReference>
<reference evidence="4" key="1">
    <citation type="journal article" date="2019" name="Int. J. Syst. Evol. Microbiol.">
        <title>The Global Catalogue of Microorganisms (GCM) 10K type strain sequencing project: providing services to taxonomists for standard genome sequencing and annotation.</title>
        <authorList>
            <consortium name="The Broad Institute Genomics Platform"/>
            <consortium name="The Broad Institute Genome Sequencing Center for Infectious Disease"/>
            <person name="Wu L."/>
            <person name="Ma J."/>
        </authorList>
    </citation>
    <scope>NUCLEOTIDE SEQUENCE [LARGE SCALE GENOMIC DNA]</scope>
    <source>
        <strain evidence="4">TISTR 1906</strain>
    </source>
</reference>
<keyword evidence="1 3" id="KW-0378">Hydrolase</keyword>
<dbReference type="PIRSF" id="PIRSF029681">
    <property type="entry name" value="PagL"/>
    <property type="match status" value="1"/>
</dbReference>
<dbReference type="Gene3D" id="2.40.160.20">
    <property type="match status" value="1"/>
</dbReference>
<dbReference type="EC" id="3.1.1.77" evidence="1"/>
<evidence type="ECO:0000313" key="4">
    <source>
        <dbReference type="Proteomes" id="UP001597463"/>
    </source>
</evidence>
<dbReference type="EMBL" id="JBHUMV010000003">
    <property type="protein sequence ID" value="MFD2754224.1"/>
    <property type="molecule type" value="Genomic_DNA"/>
</dbReference>
<protein>
    <recommendedName>
        <fullName evidence="1">Lipid A deacylase</fullName>
        <ecNumber evidence="1">3.1.1.77</ecNumber>
    </recommendedName>
    <alternativeName>
        <fullName evidence="1">LPS 3-O-deacylase</fullName>
    </alternativeName>
    <alternativeName>
        <fullName evidence="1">Outer membrane enzyme</fullName>
    </alternativeName>
</protein>
<dbReference type="InterPro" id="IPR011250">
    <property type="entry name" value="OMP/PagP_B-barrel"/>
</dbReference>
<dbReference type="Proteomes" id="UP001597463">
    <property type="component" value="Unassembled WGS sequence"/>
</dbReference>
<dbReference type="Pfam" id="PF09411">
    <property type="entry name" value="PagL"/>
    <property type="match status" value="1"/>
</dbReference>
<evidence type="ECO:0000256" key="1">
    <source>
        <dbReference type="PIRNR" id="PIRNR029681"/>
    </source>
</evidence>